<dbReference type="InterPro" id="IPR000717">
    <property type="entry name" value="PCI_dom"/>
</dbReference>
<feature type="domain" description="PCI" evidence="4">
    <location>
        <begin position="210"/>
        <end position="391"/>
    </location>
</feature>
<dbReference type="Gene3D" id="1.10.10.10">
    <property type="entry name" value="Winged helix-like DNA-binding domain superfamily/Winged helix DNA-binding domain"/>
    <property type="match status" value="1"/>
</dbReference>
<dbReference type="GO" id="GO:0003690">
    <property type="term" value="F:double-stranded DNA binding"/>
    <property type="evidence" value="ECO:0007669"/>
    <property type="project" value="InterPro"/>
</dbReference>
<dbReference type="EMBL" id="LR000183">
    <property type="protein sequence ID" value="SVE69802.1"/>
    <property type="molecule type" value="mRNA"/>
</dbReference>
<evidence type="ECO:0000256" key="3">
    <source>
        <dbReference type="ARBA" id="ARBA00072421"/>
    </source>
</evidence>
<dbReference type="SMART" id="SM00753">
    <property type="entry name" value="PAM"/>
    <property type="match status" value="1"/>
</dbReference>
<evidence type="ECO:0000256" key="1">
    <source>
        <dbReference type="ARBA" id="ARBA00025771"/>
    </source>
</evidence>
<accession>A0A4Y7LPL2</accession>
<reference evidence="5" key="1">
    <citation type="submission" date="2018-08" db="EMBL/GenBank/DDBJ databases">
        <authorList>
            <person name="Cornetti L."/>
        </authorList>
    </citation>
    <scope>NUCLEOTIDE SEQUENCE</scope>
    <source>
        <strain evidence="5">FI-BAL1-1</strain>
    </source>
</reference>
<dbReference type="PANTHER" id="PTHR12732:SF0">
    <property type="entry name" value="PCI DOMAIN-CONTAINING PROTEIN 2"/>
    <property type="match status" value="1"/>
</dbReference>
<comment type="similarity">
    <text evidence="1">Belongs to the CSN12 family.</text>
</comment>
<dbReference type="GO" id="GO:0006368">
    <property type="term" value="P:transcription elongation by RNA polymerase II"/>
    <property type="evidence" value="ECO:0007669"/>
    <property type="project" value="TreeGrafter"/>
</dbReference>
<dbReference type="GO" id="GO:0000973">
    <property type="term" value="P:post-transcriptional tethering of RNA polymerase II gene DNA at nuclear periphery"/>
    <property type="evidence" value="ECO:0007669"/>
    <property type="project" value="TreeGrafter"/>
</dbReference>
<gene>
    <name evidence="5" type="primary">EOG090X06A5</name>
</gene>
<dbReference type="FunFam" id="1.10.10.10:FF:000146">
    <property type="entry name" value="PCI domain-containing protein 2 homolog"/>
    <property type="match status" value="1"/>
</dbReference>
<sequence length="399" mass="46315">MANITLNQYLNEVQSSWDSRSGTRVSELLSFHHAHVMSSKLTVDGFEKNIERIVEPPLDEIVLLHLRCLNYVNQQKFSEAYYEQSALVQAFTKLFQTQKEDNWALYIMYVISLDIRLFAIKADLELAKKGAHKPGQTLEKAAECLMGLFRVCAADNRSSEEDTKRWGMLYLVNQLLKIYFRISKLHLCKALIRAIDASPFKDQFSKSQQVTYRYYTGRKAIFESDFRSAEKFLTYAFERCHKNCRNNKRLILIYLIPVKMLLGHLPTTALLHKYDLMQFLEVVQAVKAGNLLRLNQALLQHDTFFIRCGVYLILEKLKVTTYRNLFKKVTLLMKTHQIPIEAFLEALKFMKVEDIDLEETQCILANLIFENKIKGYISNSHNKLVISKQNAFPSLATIS</sequence>
<dbReference type="AlphaFoldDB" id="A0A4Y7LPL2"/>
<protein>
    <recommendedName>
        <fullName evidence="3">PCI domain-containing protein 2 homolog</fullName>
    </recommendedName>
    <alternativeName>
        <fullName evidence="2">CSN12-like protein</fullName>
    </alternativeName>
</protein>
<dbReference type="GO" id="GO:0016973">
    <property type="term" value="P:poly(A)+ mRNA export from nucleus"/>
    <property type="evidence" value="ECO:0007669"/>
    <property type="project" value="TreeGrafter"/>
</dbReference>
<dbReference type="Pfam" id="PF01399">
    <property type="entry name" value="PCI"/>
    <property type="match status" value="1"/>
</dbReference>
<evidence type="ECO:0000259" key="4">
    <source>
        <dbReference type="PROSITE" id="PS50250"/>
    </source>
</evidence>
<name>A0A4Y7LPL2_9CRUS</name>
<organism evidence="5">
    <name type="scientific">Eubosmina coregoni</name>
    <dbReference type="NCBI Taxonomy" id="186181"/>
    <lineage>
        <taxon>Eukaryota</taxon>
        <taxon>Metazoa</taxon>
        <taxon>Ecdysozoa</taxon>
        <taxon>Arthropoda</taxon>
        <taxon>Crustacea</taxon>
        <taxon>Branchiopoda</taxon>
        <taxon>Diplostraca</taxon>
        <taxon>Cladocera</taxon>
        <taxon>Anomopoda</taxon>
        <taxon>Bosminidae</taxon>
        <taxon>Eubosmina</taxon>
    </lineage>
</organism>
<dbReference type="InterPro" id="IPR045114">
    <property type="entry name" value="Csn12-like"/>
</dbReference>
<dbReference type="PANTHER" id="PTHR12732">
    <property type="entry name" value="UNCHARACTERIZED PROTEASOME COMPONENT REGION PCI-CONTAINING"/>
    <property type="match status" value="1"/>
</dbReference>
<dbReference type="InterPro" id="IPR036388">
    <property type="entry name" value="WH-like_DNA-bd_sf"/>
</dbReference>
<dbReference type="GO" id="GO:0003723">
    <property type="term" value="F:RNA binding"/>
    <property type="evidence" value="ECO:0007669"/>
    <property type="project" value="InterPro"/>
</dbReference>
<dbReference type="PROSITE" id="PS50250">
    <property type="entry name" value="PCI"/>
    <property type="match status" value="1"/>
</dbReference>
<evidence type="ECO:0000313" key="5">
    <source>
        <dbReference type="EMBL" id="SVE69802.1"/>
    </source>
</evidence>
<evidence type="ECO:0000256" key="2">
    <source>
        <dbReference type="ARBA" id="ARBA00033214"/>
    </source>
</evidence>
<dbReference type="GO" id="GO:0070390">
    <property type="term" value="C:transcription export complex 2"/>
    <property type="evidence" value="ECO:0007669"/>
    <property type="project" value="TreeGrafter"/>
</dbReference>
<proteinExistence type="evidence at transcript level"/>